<dbReference type="Pfam" id="PF13472">
    <property type="entry name" value="Lipase_GDSL_2"/>
    <property type="match status" value="1"/>
</dbReference>
<protein>
    <submittedName>
        <fullName evidence="2">SGNH/GDSL hydrolase family protein</fullName>
    </submittedName>
</protein>
<keyword evidence="2" id="KW-0378">Hydrolase</keyword>
<accession>A0A4R9M6H8</accession>
<dbReference type="RefSeq" id="WP_135759153.1">
    <property type="nucleotide sequence ID" value="NZ_RQHW01000013.1"/>
</dbReference>
<evidence type="ECO:0000313" key="3">
    <source>
        <dbReference type="Proteomes" id="UP000298058"/>
    </source>
</evidence>
<sequence length="284" mass="30927">MSVWNRFSLLFIAALMIINCDTKKDYQKDVTANVLCYTLAACNQSRATTVGMIGDSWTDLLIGYPAVDTLRVQLEKNHGYKITGATLGGKTLSQASDQGLQFQVIEQAGADIHTMILSLGGNDLQANLSAYVGNENSVQAARFADIKFRIKTMILTGNSYKISKYGGQPLKWIIHGYDYPNPYKGAVIPGADEGCSTKFASAGFNLPDVAAFTSQQLDAFNELLRSITSEEPNFYYVDLRRTLGGPPISNAQLMLDCIHPNSLGFQFLGDKLATQISPLTGVSN</sequence>
<name>A0A4R9M6H8_9LEPT</name>
<evidence type="ECO:0000259" key="1">
    <source>
        <dbReference type="Pfam" id="PF13472"/>
    </source>
</evidence>
<feature type="domain" description="SGNH hydrolase-type esterase" evidence="1">
    <location>
        <begin position="53"/>
        <end position="266"/>
    </location>
</feature>
<dbReference type="SUPFAM" id="SSF52266">
    <property type="entry name" value="SGNH hydrolase"/>
    <property type="match status" value="1"/>
</dbReference>
<gene>
    <name evidence="2" type="ORF">EHS15_03460</name>
</gene>
<dbReference type="InterPro" id="IPR013830">
    <property type="entry name" value="SGNH_hydro"/>
</dbReference>
<dbReference type="Gene3D" id="3.40.50.1110">
    <property type="entry name" value="SGNH hydrolase"/>
    <property type="match status" value="1"/>
</dbReference>
<dbReference type="AlphaFoldDB" id="A0A4R9M6H8"/>
<dbReference type="GO" id="GO:0016788">
    <property type="term" value="F:hydrolase activity, acting on ester bonds"/>
    <property type="evidence" value="ECO:0007669"/>
    <property type="project" value="UniProtKB-ARBA"/>
</dbReference>
<dbReference type="Proteomes" id="UP000298058">
    <property type="component" value="Unassembled WGS sequence"/>
</dbReference>
<keyword evidence="3" id="KW-1185">Reference proteome</keyword>
<evidence type="ECO:0000313" key="2">
    <source>
        <dbReference type="EMBL" id="TGN20288.1"/>
    </source>
</evidence>
<dbReference type="CDD" id="cd00229">
    <property type="entry name" value="SGNH_hydrolase"/>
    <property type="match status" value="1"/>
</dbReference>
<dbReference type="EMBL" id="RQHW01000013">
    <property type="protein sequence ID" value="TGN20288.1"/>
    <property type="molecule type" value="Genomic_DNA"/>
</dbReference>
<organism evidence="2 3">
    <name type="scientific">Leptospira idonii</name>
    <dbReference type="NCBI Taxonomy" id="1193500"/>
    <lineage>
        <taxon>Bacteria</taxon>
        <taxon>Pseudomonadati</taxon>
        <taxon>Spirochaetota</taxon>
        <taxon>Spirochaetia</taxon>
        <taxon>Leptospirales</taxon>
        <taxon>Leptospiraceae</taxon>
        <taxon>Leptospira</taxon>
    </lineage>
</organism>
<reference evidence="2" key="1">
    <citation type="journal article" date="2019" name="PLoS Negl. Trop. Dis.">
        <title>Revisiting the worldwide diversity of Leptospira species in the environment.</title>
        <authorList>
            <person name="Vincent A.T."/>
            <person name="Schiettekatte O."/>
            <person name="Bourhy P."/>
            <person name="Veyrier F.J."/>
            <person name="Picardeau M."/>
        </authorList>
    </citation>
    <scope>NUCLEOTIDE SEQUENCE [LARGE SCALE GENOMIC DNA]</scope>
    <source>
        <strain evidence="2">201300427</strain>
    </source>
</reference>
<dbReference type="InterPro" id="IPR036514">
    <property type="entry name" value="SGNH_hydro_sf"/>
</dbReference>
<comment type="caution">
    <text evidence="2">The sequence shown here is derived from an EMBL/GenBank/DDBJ whole genome shotgun (WGS) entry which is preliminary data.</text>
</comment>
<proteinExistence type="predicted"/>
<dbReference type="OrthoDB" id="333222at2"/>